<organism evidence="1 2">
    <name type="scientific">Athelia psychrophila</name>
    <dbReference type="NCBI Taxonomy" id="1759441"/>
    <lineage>
        <taxon>Eukaryota</taxon>
        <taxon>Fungi</taxon>
        <taxon>Dikarya</taxon>
        <taxon>Basidiomycota</taxon>
        <taxon>Agaricomycotina</taxon>
        <taxon>Agaricomycetes</taxon>
        <taxon>Agaricomycetidae</taxon>
        <taxon>Atheliales</taxon>
        <taxon>Atheliaceae</taxon>
        <taxon>Athelia</taxon>
    </lineage>
</organism>
<dbReference type="AlphaFoldDB" id="A0A165YPJ6"/>
<name>A0A165YPJ6_9AGAM</name>
<feature type="non-terminal residue" evidence="1">
    <location>
        <position position="91"/>
    </location>
</feature>
<accession>A0A165YPJ6</accession>
<proteinExistence type="predicted"/>
<evidence type="ECO:0000313" key="2">
    <source>
        <dbReference type="Proteomes" id="UP000076532"/>
    </source>
</evidence>
<dbReference type="EMBL" id="KV417693">
    <property type="protein sequence ID" value="KZP09777.1"/>
    <property type="molecule type" value="Genomic_DNA"/>
</dbReference>
<gene>
    <name evidence="1" type="ORF">FIBSPDRAFT_873336</name>
</gene>
<reference evidence="1 2" key="1">
    <citation type="journal article" date="2016" name="Mol. Biol. Evol.">
        <title>Comparative Genomics of Early-Diverging Mushroom-Forming Fungi Provides Insights into the Origins of Lignocellulose Decay Capabilities.</title>
        <authorList>
            <person name="Nagy L.G."/>
            <person name="Riley R."/>
            <person name="Tritt A."/>
            <person name="Adam C."/>
            <person name="Daum C."/>
            <person name="Floudas D."/>
            <person name="Sun H."/>
            <person name="Yadav J.S."/>
            <person name="Pangilinan J."/>
            <person name="Larsson K.H."/>
            <person name="Matsuura K."/>
            <person name="Barry K."/>
            <person name="Labutti K."/>
            <person name="Kuo R."/>
            <person name="Ohm R.A."/>
            <person name="Bhattacharya S.S."/>
            <person name="Shirouzu T."/>
            <person name="Yoshinaga Y."/>
            <person name="Martin F.M."/>
            <person name="Grigoriev I.V."/>
            <person name="Hibbett D.S."/>
        </authorList>
    </citation>
    <scope>NUCLEOTIDE SEQUENCE [LARGE SCALE GENOMIC DNA]</scope>
    <source>
        <strain evidence="1 2">CBS 109695</strain>
    </source>
</reference>
<evidence type="ECO:0000313" key="1">
    <source>
        <dbReference type="EMBL" id="KZP09777.1"/>
    </source>
</evidence>
<dbReference type="Proteomes" id="UP000076532">
    <property type="component" value="Unassembled WGS sequence"/>
</dbReference>
<keyword evidence="2" id="KW-1185">Reference proteome</keyword>
<feature type="non-terminal residue" evidence="1">
    <location>
        <position position="1"/>
    </location>
</feature>
<protein>
    <submittedName>
        <fullName evidence="1">Uncharacterized protein</fullName>
    </submittedName>
</protein>
<sequence>LLIKARPLPKHPRASQPPLSNFLGLSKPALRLREIPYCLICVVRSWQVEPVAGLLQQGRVKGNVHSRGVYVCRARVHMGVVEAGRGCSAEL</sequence>